<evidence type="ECO:0000313" key="2">
    <source>
        <dbReference type="Proteomes" id="UP001607303"/>
    </source>
</evidence>
<reference evidence="1 2" key="1">
    <citation type="journal article" date="2024" name="Ann. Entomol. Soc. Am.">
        <title>Genomic analyses of the southern and eastern yellowjacket wasps (Hymenoptera: Vespidae) reveal evolutionary signatures of social life.</title>
        <authorList>
            <person name="Catto M.A."/>
            <person name="Caine P.B."/>
            <person name="Orr S.E."/>
            <person name="Hunt B.G."/>
            <person name="Goodisman M.A.D."/>
        </authorList>
    </citation>
    <scope>NUCLEOTIDE SEQUENCE [LARGE SCALE GENOMIC DNA]</scope>
    <source>
        <strain evidence="1">232</strain>
        <tissue evidence="1">Head and thorax</tissue>
    </source>
</reference>
<comment type="caution">
    <text evidence="1">The sequence shown here is derived from an EMBL/GenBank/DDBJ whole genome shotgun (WGS) entry which is preliminary data.</text>
</comment>
<organism evidence="1 2">
    <name type="scientific">Vespula maculifrons</name>
    <name type="common">Eastern yellow jacket</name>
    <name type="synonym">Wasp</name>
    <dbReference type="NCBI Taxonomy" id="7453"/>
    <lineage>
        <taxon>Eukaryota</taxon>
        <taxon>Metazoa</taxon>
        <taxon>Ecdysozoa</taxon>
        <taxon>Arthropoda</taxon>
        <taxon>Hexapoda</taxon>
        <taxon>Insecta</taxon>
        <taxon>Pterygota</taxon>
        <taxon>Neoptera</taxon>
        <taxon>Endopterygota</taxon>
        <taxon>Hymenoptera</taxon>
        <taxon>Apocrita</taxon>
        <taxon>Aculeata</taxon>
        <taxon>Vespoidea</taxon>
        <taxon>Vespidae</taxon>
        <taxon>Vespinae</taxon>
        <taxon>Vespula</taxon>
    </lineage>
</organism>
<dbReference type="AlphaFoldDB" id="A0ABD2CK77"/>
<dbReference type="Proteomes" id="UP001607303">
    <property type="component" value="Unassembled WGS sequence"/>
</dbReference>
<keyword evidence="2" id="KW-1185">Reference proteome</keyword>
<evidence type="ECO:0000313" key="1">
    <source>
        <dbReference type="EMBL" id="KAL2744573.1"/>
    </source>
</evidence>
<gene>
    <name evidence="1" type="ORF">V1477_007115</name>
</gene>
<name>A0ABD2CK77_VESMC</name>
<sequence length="134" mass="15844">MEEVVVLNIPDQIDQESNRSALSSDEDVCRIDLQTAVIEISDSHSFCRTGSNPRDRNTNRYLIPYIRNLQREYFKRVPLYWIFMMETVSTSPNSDVNQQKDIDKNHHYVKIHVETAQIPRYNVFGRINFFKAFN</sequence>
<protein>
    <submittedName>
        <fullName evidence="1">Uncharacterized protein</fullName>
    </submittedName>
</protein>
<dbReference type="EMBL" id="JAYRBN010000050">
    <property type="protein sequence ID" value="KAL2744573.1"/>
    <property type="molecule type" value="Genomic_DNA"/>
</dbReference>
<proteinExistence type="predicted"/>
<accession>A0ABD2CK77</accession>